<feature type="compositionally biased region" description="Basic and acidic residues" evidence="1">
    <location>
        <begin position="45"/>
        <end position="58"/>
    </location>
</feature>
<evidence type="ECO:0000256" key="1">
    <source>
        <dbReference type="SAM" id="MobiDB-lite"/>
    </source>
</evidence>
<protein>
    <submittedName>
        <fullName evidence="2">Uncharacterized protein</fullName>
    </submittedName>
</protein>
<name>A0A6J5N4I1_9CAUD</name>
<gene>
    <name evidence="2" type="ORF">UFOVP621_57</name>
</gene>
<sequence length="110" mass="12070">MTKCNNCDFPAEYVFSPRGAKASYYCKNCVPWTLKEKLRSGQLDRVTDVSEPAVEKNTEAVAEPEAVAEEVDEAVAEEVAELPEAQEEEAKAPKPAPRKKKAVAQPDSES</sequence>
<reference evidence="2" key="1">
    <citation type="submission" date="2020-04" db="EMBL/GenBank/DDBJ databases">
        <authorList>
            <person name="Chiriac C."/>
            <person name="Salcher M."/>
            <person name="Ghai R."/>
            <person name="Kavagutti S V."/>
        </authorList>
    </citation>
    <scope>NUCLEOTIDE SEQUENCE</scope>
</reference>
<evidence type="ECO:0000313" key="2">
    <source>
        <dbReference type="EMBL" id="CAB4153267.1"/>
    </source>
</evidence>
<feature type="region of interest" description="Disordered" evidence="1">
    <location>
        <begin position="41"/>
        <end position="110"/>
    </location>
</feature>
<organism evidence="2">
    <name type="scientific">uncultured Caudovirales phage</name>
    <dbReference type="NCBI Taxonomy" id="2100421"/>
    <lineage>
        <taxon>Viruses</taxon>
        <taxon>Duplodnaviria</taxon>
        <taxon>Heunggongvirae</taxon>
        <taxon>Uroviricota</taxon>
        <taxon>Caudoviricetes</taxon>
        <taxon>Peduoviridae</taxon>
        <taxon>Maltschvirus</taxon>
        <taxon>Maltschvirus maltsch</taxon>
    </lineage>
</organism>
<proteinExistence type="predicted"/>
<feature type="compositionally biased region" description="Acidic residues" evidence="1">
    <location>
        <begin position="66"/>
        <end position="87"/>
    </location>
</feature>
<accession>A0A6J5N4I1</accession>
<dbReference type="EMBL" id="LR796586">
    <property type="protein sequence ID" value="CAB4153267.1"/>
    <property type="molecule type" value="Genomic_DNA"/>
</dbReference>